<feature type="transmembrane region" description="Helical" evidence="2">
    <location>
        <begin position="139"/>
        <end position="158"/>
    </location>
</feature>
<feature type="transmembrane region" description="Helical" evidence="2">
    <location>
        <begin position="68"/>
        <end position="88"/>
    </location>
</feature>
<feature type="compositionally biased region" description="Basic and acidic residues" evidence="1">
    <location>
        <begin position="186"/>
        <end position="196"/>
    </location>
</feature>
<feature type="transmembrane region" description="Helical" evidence="2">
    <location>
        <begin position="109"/>
        <end position="133"/>
    </location>
</feature>
<evidence type="ECO:0000313" key="3">
    <source>
        <dbReference type="EMBL" id="MDQ1028518.1"/>
    </source>
</evidence>
<feature type="compositionally biased region" description="Low complexity" evidence="1">
    <location>
        <begin position="172"/>
        <end position="185"/>
    </location>
</feature>
<dbReference type="Proteomes" id="UP001230328">
    <property type="component" value="Unassembled WGS sequence"/>
</dbReference>
<reference evidence="3 4" key="1">
    <citation type="submission" date="2023-07" db="EMBL/GenBank/DDBJ databases">
        <title>Comparative genomics of wheat-associated soil bacteria to identify genetic determinants of phenazine resistance.</title>
        <authorList>
            <person name="Mouncey N."/>
        </authorList>
    </citation>
    <scope>NUCLEOTIDE SEQUENCE [LARGE SCALE GENOMIC DNA]</scope>
    <source>
        <strain evidence="3 4">V2I4</strain>
    </source>
</reference>
<protein>
    <recommendedName>
        <fullName evidence="5">Integral membrane protein</fullName>
    </recommendedName>
</protein>
<evidence type="ECO:0000313" key="4">
    <source>
        <dbReference type="Proteomes" id="UP001230328"/>
    </source>
</evidence>
<comment type="caution">
    <text evidence="3">The sequence shown here is derived from an EMBL/GenBank/DDBJ whole genome shotgun (WGS) entry which is preliminary data.</text>
</comment>
<name>A0ABU0SYA3_9ACTN</name>
<accession>A0ABU0SYA3</accession>
<keyword evidence="2" id="KW-0812">Transmembrane</keyword>
<evidence type="ECO:0000256" key="2">
    <source>
        <dbReference type="SAM" id="Phobius"/>
    </source>
</evidence>
<keyword evidence="4" id="KW-1185">Reference proteome</keyword>
<sequence length="196" mass="19577">MSVGSGAGESRAQSPGRSMAGNIAFGAGLLLVLATMTLGAFGGVALTIGLADDSFLSSAVPDDGRNAVGIGGIGMGGLLGLMLPLLLFAAVRGTEEKPRLGPGEALLKALAIVVFSVYLGVVSLLAAQLGWILPKGPTTLVSVFVVGFSWMPLAFVPWERFGLGGVGDLLPSSGGTSPGTSLGTSLDKDGESDKSD</sequence>
<proteinExistence type="predicted"/>
<keyword evidence="2" id="KW-1133">Transmembrane helix</keyword>
<feature type="region of interest" description="Disordered" evidence="1">
    <location>
        <begin position="172"/>
        <end position="196"/>
    </location>
</feature>
<gene>
    <name evidence="3" type="ORF">QF035_006100</name>
</gene>
<evidence type="ECO:0000256" key="1">
    <source>
        <dbReference type="SAM" id="MobiDB-lite"/>
    </source>
</evidence>
<feature type="transmembrane region" description="Helical" evidence="2">
    <location>
        <begin position="21"/>
        <end position="48"/>
    </location>
</feature>
<organism evidence="3 4">
    <name type="scientific">Streptomyces umbrinus</name>
    <dbReference type="NCBI Taxonomy" id="67370"/>
    <lineage>
        <taxon>Bacteria</taxon>
        <taxon>Bacillati</taxon>
        <taxon>Actinomycetota</taxon>
        <taxon>Actinomycetes</taxon>
        <taxon>Kitasatosporales</taxon>
        <taxon>Streptomycetaceae</taxon>
        <taxon>Streptomyces</taxon>
        <taxon>Streptomyces phaeochromogenes group</taxon>
    </lineage>
</organism>
<keyword evidence="2" id="KW-0472">Membrane</keyword>
<evidence type="ECO:0008006" key="5">
    <source>
        <dbReference type="Google" id="ProtNLM"/>
    </source>
</evidence>
<dbReference type="EMBL" id="JAUSZI010000002">
    <property type="protein sequence ID" value="MDQ1028518.1"/>
    <property type="molecule type" value="Genomic_DNA"/>
</dbReference>